<gene>
    <name evidence="2" type="ORF">ACFSBI_00295</name>
</gene>
<dbReference type="PANTHER" id="PTHR33990:SF1">
    <property type="entry name" value="PROTEIN YJDN"/>
    <property type="match status" value="1"/>
</dbReference>
<keyword evidence="3" id="KW-1185">Reference proteome</keyword>
<dbReference type="Gene3D" id="3.10.180.10">
    <property type="entry name" value="2,3-Dihydroxybiphenyl 1,2-Dioxygenase, domain 1"/>
    <property type="match status" value="1"/>
</dbReference>
<dbReference type="EMBL" id="JBHUEA010000001">
    <property type="protein sequence ID" value="MFD1719976.1"/>
    <property type="molecule type" value="Genomic_DNA"/>
</dbReference>
<accession>A0ABW4L8W6</accession>
<dbReference type="SUPFAM" id="SSF54593">
    <property type="entry name" value="Glyoxalase/Bleomycin resistance protein/Dihydroxybiphenyl dioxygenase"/>
    <property type="match status" value="1"/>
</dbReference>
<name>A0ABW4L8W6_9MICO</name>
<evidence type="ECO:0000313" key="2">
    <source>
        <dbReference type="EMBL" id="MFD1719976.1"/>
    </source>
</evidence>
<dbReference type="PANTHER" id="PTHR33990">
    <property type="entry name" value="PROTEIN YJDN-RELATED"/>
    <property type="match status" value="1"/>
</dbReference>
<dbReference type="InterPro" id="IPR004360">
    <property type="entry name" value="Glyas_Fos-R_dOase_dom"/>
</dbReference>
<evidence type="ECO:0000259" key="1">
    <source>
        <dbReference type="Pfam" id="PF00903"/>
    </source>
</evidence>
<evidence type="ECO:0000313" key="3">
    <source>
        <dbReference type="Proteomes" id="UP001597347"/>
    </source>
</evidence>
<dbReference type="RefSeq" id="WP_377931183.1">
    <property type="nucleotide sequence ID" value="NZ_JBHUEA010000001.1"/>
</dbReference>
<reference evidence="3" key="1">
    <citation type="journal article" date="2019" name="Int. J. Syst. Evol. Microbiol.">
        <title>The Global Catalogue of Microorganisms (GCM) 10K type strain sequencing project: providing services to taxonomists for standard genome sequencing and annotation.</title>
        <authorList>
            <consortium name="The Broad Institute Genomics Platform"/>
            <consortium name="The Broad Institute Genome Sequencing Center for Infectious Disease"/>
            <person name="Wu L."/>
            <person name="Ma J."/>
        </authorList>
    </citation>
    <scope>NUCLEOTIDE SEQUENCE [LARGE SCALE GENOMIC DNA]</scope>
    <source>
        <strain evidence="3">CGMCC 1.12471</strain>
    </source>
</reference>
<feature type="domain" description="Glyoxalase/fosfomycin resistance/dioxygenase" evidence="1">
    <location>
        <begin position="9"/>
        <end position="125"/>
    </location>
</feature>
<proteinExistence type="predicted"/>
<organism evidence="2 3">
    <name type="scientific">Amnibacterium endophyticum</name>
    <dbReference type="NCBI Taxonomy" id="2109337"/>
    <lineage>
        <taxon>Bacteria</taxon>
        <taxon>Bacillati</taxon>
        <taxon>Actinomycetota</taxon>
        <taxon>Actinomycetes</taxon>
        <taxon>Micrococcales</taxon>
        <taxon>Microbacteriaceae</taxon>
        <taxon>Amnibacterium</taxon>
    </lineage>
</organism>
<dbReference type="Proteomes" id="UP001597347">
    <property type="component" value="Unassembled WGS sequence"/>
</dbReference>
<comment type="caution">
    <text evidence="2">The sequence shown here is derived from an EMBL/GenBank/DDBJ whole genome shotgun (WGS) entry which is preliminary data.</text>
</comment>
<sequence>MAAPTPYLLPPGTARRALEHYESVFGGELALFTFGQLGRTDGPSELIAHGELKGAVAVSAADAAPGESSLRVEGLLLALLGAADPAVLRDWFERLGDGGEVIDPLQRRPWGDFDGQVRDRWGVTWLIGWQGDSKG</sequence>
<dbReference type="InterPro" id="IPR029068">
    <property type="entry name" value="Glyas_Bleomycin-R_OHBP_Dase"/>
</dbReference>
<dbReference type="Pfam" id="PF00903">
    <property type="entry name" value="Glyoxalase"/>
    <property type="match status" value="1"/>
</dbReference>
<protein>
    <submittedName>
        <fullName evidence="2">VOC family protein</fullName>
    </submittedName>
</protein>